<name>A0A9W8H2E6_9FUNG</name>
<evidence type="ECO:0000256" key="9">
    <source>
        <dbReference type="ARBA" id="ARBA00022840"/>
    </source>
</evidence>
<evidence type="ECO:0000256" key="7">
    <source>
        <dbReference type="ARBA" id="ARBA00022741"/>
    </source>
</evidence>
<keyword evidence="10" id="KW-0460">Magnesium</keyword>
<dbReference type="Proteomes" id="UP001140172">
    <property type="component" value="Unassembled WGS sequence"/>
</dbReference>
<evidence type="ECO:0000313" key="12">
    <source>
        <dbReference type="EMBL" id="KAJ2777175.1"/>
    </source>
</evidence>
<protein>
    <recommendedName>
        <fullName evidence="4">hydroxyethylthiazole kinase</fullName>
        <ecNumber evidence="4">2.7.1.50</ecNumber>
    </recommendedName>
</protein>
<dbReference type="OrthoDB" id="5592051at2759"/>
<reference evidence="12" key="1">
    <citation type="submission" date="2022-07" db="EMBL/GenBank/DDBJ databases">
        <title>Phylogenomic reconstructions and comparative analyses of Kickxellomycotina fungi.</title>
        <authorList>
            <person name="Reynolds N.K."/>
            <person name="Stajich J.E."/>
            <person name="Barry K."/>
            <person name="Grigoriev I.V."/>
            <person name="Crous P."/>
            <person name="Smith M.E."/>
        </authorList>
    </citation>
    <scope>NUCLEOTIDE SEQUENCE</scope>
    <source>
        <strain evidence="12">BCRC 34489</strain>
    </source>
</reference>
<dbReference type="GO" id="GO:0000287">
    <property type="term" value="F:magnesium ion binding"/>
    <property type="evidence" value="ECO:0007669"/>
    <property type="project" value="InterPro"/>
</dbReference>
<accession>A0A9W8H2E6</accession>
<evidence type="ECO:0000256" key="10">
    <source>
        <dbReference type="ARBA" id="ARBA00022842"/>
    </source>
</evidence>
<keyword evidence="5" id="KW-0808">Transferase</keyword>
<evidence type="ECO:0000256" key="4">
    <source>
        <dbReference type="ARBA" id="ARBA00012129"/>
    </source>
</evidence>
<evidence type="ECO:0000313" key="13">
    <source>
        <dbReference type="Proteomes" id="UP001140172"/>
    </source>
</evidence>
<dbReference type="InterPro" id="IPR000417">
    <property type="entry name" value="Hyethyz_kinase"/>
</dbReference>
<dbReference type="EMBL" id="JANBUM010000436">
    <property type="protein sequence ID" value="KAJ2777175.1"/>
    <property type="molecule type" value="Genomic_DNA"/>
</dbReference>
<evidence type="ECO:0000256" key="11">
    <source>
        <dbReference type="ARBA" id="ARBA00022977"/>
    </source>
</evidence>
<keyword evidence="7" id="KW-0547">Nucleotide-binding</keyword>
<keyword evidence="8" id="KW-0418">Kinase</keyword>
<gene>
    <name evidence="12" type="primary">THI6</name>
    <name evidence="12" type="ORF">GGI15_004599</name>
</gene>
<evidence type="ECO:0000256" key="8">
    <source>
        <dbReference type="ARBA" id="ARBA00022777"/>
    </source>
</evidence>
<dbReference type="Pfam" id="PF02110">
    <property type="entry name" value="HK"/>
    <property type="match status" value="1"/>
</dbReference>
<dbReference type="EC" id="2.7.1.50" evidence="4"/>
<evidence type="ECO:0000256" key="6">
    <source>
        <dbReference type="ARBA" id="ARBA00022723"/>
    </source>
</evidence>
<evidence type="ECO:0000256" key="5">
    <source>
        <dbReference type="ARBA" id="ARBA00022679"/>
    </source>
</evidence>
<dbReference type="SUPFAM" id="SSF53613">
    <property type="entry name" value="Ribokinase-like"/>
    <property type="match status" value="1"/>
</dbReference>
<proteinExistence type="predicted"/>
<dbReference type="Gene3D" id="3.40.1190.20">
    <property type="match status" value="1"/>
</dbReference>
<sequence length="111" mass="11849">MHRCVVVMTGKVDYVSNCRATVAVHNGHALQAEITGSGCMVGTAVATFIAVARDNPMLGALAGIVAINIAAEHAAKRPDVHGPGSFRQAFLDEMHMLTREHILEEANIRLC</sequence>
<evidence type="ECO:0000256" key="1">
    <source>
        <dbReference type="ARBA" id="ARBA00001771"/>
    </source>
</evidence>
<dbReference type="AlphaFoldDB" id="A0A9W8H2E6"/>
<keyword evidence="11" id="KW-0784">Thiamine biosynthesis</keyword>
<comment type="cofactor">
    <cofactor evidence="2">
        <name>Mg(2+)</name>
        <dbReference type="ChEBI" id="CHEBI:18420"/>
    </cofactor>
</comment>
<dbReference type="GO" id="GO:0004417">
    <property type="term" value="F:hydroxyethylthiazole kinase activity"/>
    <property type="evidence" value="ECO:0007669"/>
    <property type="project" value="UniProtKB-EC"/>
</dbReference>
<comment type="caution">
    <text evidence="12">The sequence shown here is derived from an EMBL/GenBank/DDBJ whole genome shotgun (WGS) entry which is preliminary data.</text>
</comment>
<dbReference type="GO" id="GO:0009228">
    <property type="term" value="P:thiamine biosynthetic process"/>
    <property type="evidence" value="ECO:0007669"/>
    <property type="project" value="UniProtKB-KW"/>
</dbReference>
<keyword evidence="13" id="KW-1185">Reference proteome</keyword>
<evidence type="ECO:0000256" key="2">
    <source>
        <dbReference type="ARBA" id="ARBA00001946"/>
    </source>
</evidence>
<keyword evidence="6" id="KW-0479">Metal-binding</keyword>
<comment type="catalytic activity">
    <reaction evidence="1">
        <text>5-(2-hydroxyethyl)-4-methylthiazole + ATP = 4-methyl-5-(2-phosphooxyethyl)-thiazole + ADP + H(+)</text>
        <dbReference type="Rhea" id="RHEA:24212"/>
        <dbReference type="ChEBI" id="CHEBI:15378"/>
        <dbReference type="ChEBI" id="CHEBI:17957"/>
        <dbReference type="ChEBI" id="CHEBI:30616"/>
        <dbReference type="ChEBI" id="CHEBI:58296"/>
        <dbReference type="ChEBI" id="CHEBI:456216"/>
        <dbReference type="EC" id="2.7.1.50"/>
    </reaction>
</comment>
<organism evidence="12 13">
    <name type="scientific">Coemansia interrupta</name>
    <dbReference type="NCBI Taxonomy" id="1126814"/>
    <lineage>
        <taxon>Eukaryota</taxon>
        <taxon>Fungi</taxon>
        <taxon>Fungi incertae sedis</taxon>
        <taxon>Zoopagomycota</taxon>
        <taxon>Kickxellomycotina</taxon>
        <taxon>Kickxellomycetes</taxon>
        <taxon>Kickxellales</taxon>
        <taxon>Kickxellaceae</taxon>
        <taxon>Coemansia</taxon>
    </lineage>
</organism>
<keyword evidence="9" id="KW-0067">ATP-binding</keyword>
<dbReference type="InterPro" id="IPR029056">
    <property type="entry name" value="Ribokinase-like"/>
</dbReference>
<comment type="pathway">
    <text evidence="3">Cofactor biosynthesis; thiamine diphosphate biosynthesis; 4-methyl-5-(2-phosphoethyl)-thiazole from 5-(2-hydroxyethyl)-4-methylthiazole: step 1/1.</text>
</comment>
<evidence type="ECO:0000256" key="3">
    <source>
        <dbReference type="ARBA" id="ARBA00004868"/>
    </source>
</evidence>
<dbReference type="GO" id="GO:0005524">
    <property type="term" value="F:ATP binding"/>
    <property type="evidence" value="ECO:0007669"/>
    <property type="project" value="UniProtKB-KW"/>
</dbReference>